<sequence length="1023" mass="107753">MDNRSGTVDDTGTGDYRLYLAIPPVAEHGSLINGGFVQETIELGDIDTWSFDTSAGQVVQLSLTDVNNTDLSAYLAVYAPDGSYVTHGQGNTVSKANFTAAQSGTYTVLVMDNRSGTVDDTGTGDYRLYLAIPPVAEHGSLINGGFVQETIELGDIDTWSFEAGIGEFVQLSTADINQTNLSAYLVVYAPDGSYVTHGQGNTVSKASFTAVQTGTYTVLVMDNRSGTVDDTGTGDYRLYLAIPPVAEHGSLINGGFVQETIELGDIDTWSFEAGIGEFVQLSTANINQTNLSAYLVVYAPDGSYVTHGQGNTVSKASFTAVQTGTYTVLVMDNRSGTVDDTGTGDYQLYLVRVPGANEHGQIDGVGSLEEYIDLGDLDTFTFSGEAGDIINISVTDIDETNLAPYLYLFAQNGTYLTQRGGTTVAELIDYSLPDDGIYTLMVMDNSSGTVNDTGIGPYRLDYNLPDAPPDPQQPVAVAIAPAEAYRGEVINLDGSGSFDPDDAPQPLSYLWQLISVPDDSVLTDTDIESANVAIASIQADVSGEYRFQLTVNDGLLSDSAEVLVSVLNRIPVADAGEDQSVPVNSLVNLDGSESVDADGDLISYQWQFLSMPVGSNVMLENADSVAPYFTPDMAGDYTIGLIVSDAEDSSTQDAVTIEAIATNVAPQANAVYSGELSIGSTILLDGSGSSDADNGPSPLSYQWQFVGVPTGSELTDDNISSANSPLASFTADAQGTFELLLSVSDGDLSDTATLSVTITNEIICELSVSAGADFSTELGTVAELNGSDTSASADCDELSYQWQFISVATGSSLGNEDISASDQAVAIFTADVTGTYVLQLHVSSNDVAETDSVVVTVTENAIPVANAGADQQIELGDTVLLNGSQSYDPDNNPQPLSYQWQLLSTPNDSEALITAASQAEAMFTPDIAGQYLLQLSVSDGLANDNDTLTVTVDEAAEPQMCDIDGDLVIDATDIRAIMARRNTPANDNTDRADWNGDGIINVLDARGCVRQCSLPGCATPTIN</sequence>
<dbReference type="Gene3D" id="2.60.120.380">
    <property type="match status" value="4"/>
</dbReference>
<evidence type="ECO:0000313" key="2">
    <source>
        <dbReference type="EMBL" id="ALS98091.1"/>
    </source>
</evidence>
<accession>A0A0U2QL92</accession>
<dbReference type="GO" id="GO:0031410">
    <property type="term" value="C:cytoplasmic vesicle"/>
    <property type="evidence" value="ECO:0007669"/>
    <property type="project" value="TreeGrafter"/>
</dbReference>
<dbReference type="AlphaFoldDB" id="A0A0U2QL92"/>
<dbReference type="Gene3D" id="2.60.40.10">
    <property type="entry name" value="Immunoglobulins"/>
    <property type="match status" value="5"/>
</dbReference>
<dbReference type="GO" id="GO:0000272">
    <property type="term" value="P:polysaccharide catabolic process"/>
    <property type="evidence" value="ECO:0007669"/>
    <property type="project" value="InterPro"/>
</dbReference>
<dbReference type="InterPro" id="IPR036439">
    <property type="entry name" value="Dockerin_dom_sf"/>
</dbReference>
<dbReference type="Proteomes" id="UP000068447">
    <property type="component" value="Chromosome"/>
</dbReference>
<evidence type="ECO:0000313" key="3">
    <source>
        <dbReference type="Proteomes" id="UP000068447"/>
    </source>
</evidence>
<dbReference type="KEGG" id="lal:AT746_07310"/>
<feature type="domain" description="PKD/Chitinase" evidence="1">
    <location>
        <begin position="572"/>
        <end position="660"/>
    </location>
</feature>
<dbReference type="RefSeq" id="WP_062478467.1">
    <property type="nucleotide sequence ID" value="NZ_CP013650.1"/>
</dbReference>
<dbReference type="GO" id="GO:0016020">
    <property type="term" value="C:membrane"/>
    <property type="evidence" value="ECO:0007669"/>
    <property type="project" value="TreeGrafter"/>
</dbReference>
<dbReference type="PANTHER" id="PTHR46182:SF2">
    <property type="entry name" value="FI19480P1"/>
    <property type="match status" value="1"/>
</dbReference>
<protein>
    <recommendedName>
        <fullName evidence="1">PKD/Chitinase domain-containing protein</fullName>
    </recommendedName>
</protein>
<organism evidence="2 3">
    <name type="scientific">Lacimicrobium alkaliphilum</name>
    <dbReference type="NCBI Taxonomy" id="1526571"/>
    <lineage>
        <taxon>Bacteria</taxon>
        <taxon>Pseudomonadati</taxon>
        <taxon>Pseudomonadota</taxon>
        <taxon>Gammaproteobacteria</taxon>
        <taxon>Alteromonadales</taxon>
        <taxon>Alteromonadaceae</taxon>
        <taxon>Lacimicrobium</taxon>
    </lineage>
</organism>
<dbReference type="PANTHER" id="PTHR46182">
    <property type="entry name" value="FI19480P1"/>
    <property type="match status" value="1"/>
</dbReference>
<dbReference type="InterPro" id="IPR029865">
    <property type="entry name" value="KIAA0319-like"/>
</dbReference>
<dbReference type="Gene3D" id="1.10.1330.10">
    <property type="entry name" value="Dockerin domain"/>
    <property type="match status" value="1"/>
</dbReference>
<feature type="domain" description="PKD/Chitinase" evidence="1">
    <location>
        <begin position="864"/>
        <end position="955"/>
    </location>
</feature>
<dbReference type="SMART" id="SM00089">
    <property type="entry name" value="PKD"/>
    <property type="match status" value="4"/>
</dbReference>
<dbReference type="InterPro" id="IPR022409">
    <property type="entry name" value="PKD/Chitinase_dom"/>
</dbReference>
<dbReference type="SUPFAM" id="SSF49299">
    <property type="entry name" value="PKD domain"/>
    <property type="match status" value="3"/>
</dbReference>
<dbReference type="InterPro" id="IPR007280">
    <property type="entry name" value="Peptidase_C_arc/bac"/>
</dbReference>
<gene>
    <name evidence="2" type="ORF">AT746_07310</name>
</gene>
<name>A0A0U2QL92_9ALTE</name>
<dbReference type="InterPro" id="IPR013783">
    <property type="entry name" value="Ig-like_fold"/>
</dbReference>
<keyword evidence="3" id="KW-1185">Reference proteome</keyword>
<reference evidence="2 3" key="1">
    <citation type="submission" date="2015-12" db="EMBL/GenBank/DDBJ databases">
        <title>Complete genome of Lacimicrobium alkaliphilum KCTC 32984.</title>
        <authorList>
            <person name="Kim S.-G."/>
            <person name="Lee Y.-J."/>
        </authorList>
    </citation>
    <scope>NUCLEOTIDE SEQUENCE [LARGE SCALE GENOMIC DNA]</scope>
    <source>
        <strain evidence="2 3">YelD216</strain>
    </source>
</reference>
<dbReference type="STRING" id="1526571.AT746_07310"/>
<dbReference type="InterPro" id="IPR035986">
    <property type="entry name" value="PKD_dom_sf"/>
</dbReference>
<evidence type="ECO:0000259" key="1">
    <source>
        <dbReference type="SMART" id="SM00089"/>
    </source>
</evidence>
<dbReference type="EMBL" id="CP013650">
    <property type="protein sequence ID" value="ALS98091.1"/>
    <property type="molecule type" value="Genomic_DNA"/>
</dbReference>
<dbReference type="SUPFAM" id="SSF63446">
    <property type="entry name" value="Type I dockerin domain"/>
    <property type="match status" value="1"/>
</dbReference>
<dbReference type="SUPFAM" id="SSF89260">
    <property type="entry name" value="Collagen-binding domain"/>
    <property type="match status" value="1"/>
</dbReference>
<dbReference type="OrthoDB" id="9806238at2"/>
<dbReference type="Pfam" id="PF22352">
    <property type="entry name" value="K319L-like_PKD"/>
    <property type="match status" value="4"/>
</dbReference>
<proteinExistence type="predicted"/>
<feature type="domain" description="PKD/Chitinase" evidence="1">
    <location>
        <begin position="477"/>
        <end position="569"/>
    </location>
</feature>
<feature type="domain" description="PKD/Chitinase" evidence="1">
    <location>
        <begin position="667"/>
        <end position="761"/>
    </location>
</feature>
<dbReference type="Pfam" id="PF04151">
    <property type="entry name" value="PPC"/>
    <property type="match status" value="2"/>
</dbReference>